<reference evidence="2" key="1">
    <citation type="journal article" date="2010" name="Nat. Biotechnol.">
        <title>Draft genome sequence of the oilseed species Ricinus communis.</title>
        <authorList>
            <person name="Chan A.P."/>
            <person name="Crabtree J."/>
            <person name="Zhao Q."/>
            <person name="Lorenzi H."/>
            <person name="Orvis J."/>
            <person name="Puiu D."/>
            <person name="Melake-Berhan A."/>
            <person name="Jones K.M."/>
            <person name="Redman J."/>
            <person name="Chen G."/>
            <person name="Cahoon E.B."/>
            <person name="Gedil M."/>
            <person name="Stanke M."/>
            <person name="Haas B.J."/>
            <person name="Wortman J.R."/>
            <person name="Fraser-Liggett C.M."/>
            <person name="Ravel J."/>
            <person name="Rabinowicz P.D."/>
        </authorList>
    </citation>
    <scope>NUCLEOTIDE SEQUENCE [LARGE SCALE GENOMIC DNA]</scope>
    <source>
        <strain evidence="2">cv. Hale</strain>
    </source>
</reference>
<dbReference type="Proteomes" id="UP000008311">
    <property type="component" value="Unassembled WGS sequence"/>
</dbReference>
<proteinExistence type="predicted"/>
<feature type="non-terminal residue" evidence="1">
    <location>
        <position position="135"/>
    </location>
</feature>
<gene>
    <name evidence="1" type="ORF">RCOM_2146390</name>
</gene>
<name>B9TLP3_RICCO</name>
<evidence type="ECO:0000313" key="2">
    <source>
        <dbReference type="Proteomes" id="UP000008311"/>
    </source>
</evidence>
<dbReference type="InParanoid" id="B9TLP3"/>
<feature type="non-terminal residue" evidence="1">
    <location>
        <position position="1"/>
    </location>
</feature>
<protein>
    <submittedName>
        <fullName evidence="1">Uncharacterized protein</fullName>
    </submittedName>
</protein>
<evidence type="ECO:0000313" key="1">
    <source>
        <dbReference type="EMBL" id="EEF23221.1"/>
    </source>
</evidence>
<keyword evidence="2" id="KW-1185">Reference proteome</keyword>
<accession>B9TLP3</accession>
<dbReference type="EMBL" id="EQ987191">
    <property type="protein sequence ID" value="EEF23221.1"/>
    <property type="molecule type" value="Genomic_DNA"/>
</dbReference>
<sequence length="135" mass="13849">KTPAGRARIALAARVAQLPEWSIPANAEPAPDDPQARARGLADSLVRGLVRQALGSRNQIEKLAGGNISANAGVDYGALLAAADGDGLVRGLYRDAGLSLDADLATLAKTPRLTADPKALAYFATGTFDGDIAMP</sequence>
<organism evidence="1 2">
    <name type="scientific">Ricinus communis</name>
    <name type="common">Castor bean</name>
    <dbReference type="NCBI Taxonomy" id="3988"/>
    <lineage>
        <taxon>Eukaryota</taxon>
        <taxon>Viridiplantae</taxon>
        <taxon>Streptophyta</taxon>
        <taxon>Embryophyta</taxon>
        <taxon>Tracheophyta</taxon>
        <taxon>Spermatophyta</taxon>
        <taxon>Magnoliopsida</taxon>
        <taxon>eudicotyledons</taxon>
        <taxon>Gunneridae</taxon>
        <taxon>Pentapetalae</taxon>
        <taxon>rosids</taxon>
        <taxon>fabids</taxon>
        <taxon>Malpighiales</taxon>
        <taxon>Euphorbiaceae</taxon>
        <taxon>Acalyphoideae</taxon>
        <taxon>Acalypheae</taxon>
        <taxon>Ricinus</taxon>
    </lineage>
</organism>
<dbReference type="AlphaFoldDB" id="B9TLP3"/>